<dbReference type="EMBL" id="JBHRYJ010000001">
    <property type="protein sequence ID" value="MFC3675596.1"/>
    <property type="molecule type" value="Genomic_DNA"/>
</dbReference>
<keyword evidence="2" id="KW-1185">Reference proteome</keyword>
<proteinExistence type="predicted"/>
<comment type="caution">
    <text evidence="1">The sequence shown here is derived from an EMBL/GenBank/DDBJ whole genome shotgun (WGS) entry which is preliminary data.</text>
</comment>
<dbReference type="RefSeq" id="WP_379724455.1">
    <property type="nucleotide sequence ID" value="NZ_JBHRYJ010000001.1"/>
</dbReference>
<evidence type="ECO:0000313" key="1">
    <source>
        <dbReference type="EMBL" id="MFC3675596.1"/>
    </source>
</evidence>
<organism evidence="1 2">
    <name type="scientific">Ferrovibrio xuzhouensis</name>
    <dbReference type="NCBI Taxonomy" id="1576914"/>
    <lineage>
        <taxon>Bacteria</taxon>
        <taxon>Pseudomonadati</taxon>
        <taxon>Pseudomonadota</taxon>
        <taxon>Alphaproteobacteria</taxon>
        <taxon>Rhodospirillales</taxon>
        <taxon>Rhodospirillaceae</taxon>
        <taxon>Ferrovibrio</taxon>
    </lineage>
</organism>
<reference evidence="2" key="1">
    <citation type="journal article" date="2019" name="Int. J. Syst. Evol. Microbiol.">
        <title>The Global Catalogue of Microorganisms (GCM) 10K type strain sequencing project: providing services to taxonomists for standard genome sequencing and annotation.</title>
        <authorList>
            <consortium name="The Broad Institute Genomics Platform"/>
            <consortium name="The Broad Institute Genome Sequencing Center for Infectious Disease"/>
            <person name="Wu L."/>
            <person name="Ma J."/>
        </authorList>
    </citation>
    <scope>NUCLEOTIDE SEQUENCE [LARGE SCALE GENOMIC DNA]</scope>
    <source>
        <strain evidence="2">KCTC 42182</strain>
    </source>
</reference>
<accession>A0ABV7VDR7</accession>
<protein>
    <submittedName>
        <fullName evidence="1">Uncharacterized protein</fullName>
    </submittedName>
</protein>
<name>A0ABV7VDR7_9PROT</name>
<gene>
    <name evidence="1" type="ORF">ACFOOQ_08585</name>
</gene>
<evidence type="ECO:0000313" key="2">
    <source>
        <dbReference type="Proteomes" id="UP001595711"/>
    </source>
</evidence>
<sequence>MNYLIDTSGRWWRWPSELLAEKLGYPNPDFDLAGYAARNLGYVWLEVREDVTLLQFRAGMLSPAVLSTLESYLESAVKTTPVGLVFYLMGWMEEVFLEAGAVSPRLRELANLREPRMRDKFIRAPQQLDSWRHSGQQRLVGLYDLWRANSGLYDKSVDRYLQSSEMINRTLLVEDQPNIGLTLKFSGDGFSIYDNFKLKQMVGRRLTDQPDPQYGQWTAVSYLECMQKGDPLADDIDAIIEAEGHDSRRRRYQRLILRWRDGNGGRFLSGSSLVTPHISVPLGLEGARSVSSV</sequence>
<dbReference type="Proteomes" id="UP001595711">
    <property type="component" value="Unassembled WGS sequence"/>
</dbReference>